<keyword evidence="6" id="KW-0687">Ribonucleoprotein</keyword>
<dbReference type="InterPro" id="IPR002052">
    <property type="entry name" value="DNA_methylase_N6_adenine_CS"/>
</dbReference>
<dbReference type="GO" id="GO:0003676">
    <property type="term" value="F:nucleic acid binding"/>
    <property type="evidence" value="ECO:0007669"/>
    <property type="project" value="InterPro"/>
</dbReference>
<dbReference type="SUPFAM" id="SSF53335">
    <property type="entry name" value="S-adenosyl-L-methionine-dependent methyltransferases"/>
    <property type="match status" value="1"/>
</dbReference>
<dbReference type="AlphaFoldDB" id="A0A1E8CGV2"/>
<evidence type="ECO:0000256" key="3">
    <source>
        <dbReference type="ARBA" id="ARBA00022691"/>
    </source>
</evidence>
<evidence type="ECO:0000313" key="7">
    <source>
        <dbReference type="Proteomes" id="UP000175669"/>
    </source>
</evidence>
<organism evidence="6 7">
    <name type="scientific">Pseudohongiella acticola</name>
    <dbReference type="NCBI Taxonomy" id="1524254"/>
    <lineage>
        <taxon>Bacteria</taxon>
        <taxon>Pseudomonadati</taxon>
        <taxon>Pseudomonadota</taxon>
        <taxon>Gammaproteobacteria</taxon>
        <taxon>Pseudomonadales</taxon>
        <taxon>Pseudohongiellaceae</taxon>
        <taxon>Pseudohongiella</taxon>
    </lineage>
</organism>
<accession>A0A1E8CGV2</accession>
<dbReference type="NCBIfam" id="TIGR03533">
    <property type="entry name" value="L3_gln_methyl"/>
    <property type="match status" value="1"/>
</dbReference>
<comment type="caution">
    <text evidence="6">The sequence shown here is derived from an EMBL/GenBank/DDBJ whole genome shotgun (WGS) entry which is preliminary data.</text>
</comment>
<proteinExistence type="predicted"/>
<dbReference type="GO" id="GO:0036009">
    <property type="term" value="F:protein-glutamine N-methyltransferase activity"/>
    <property type="evidence" value="ECO:0007669"/>
    <property type="project" value="InterPro"/>
</dbReference>
<dbReference type="GO" id="GO:0005829">
    <property type="term" value="C:cytosol"/>
    <property type="evidence" value="ECO:0007669"/>
    <property type="project" value="TreeGrafter"/>
</dbReference>
<dbReference type="EMBL" id="MASR01000002">
    <property type="protein sequence ID" value="OFE11671.1"/>
    <property type="molecule type" value="Genomic_DNA"/>
</dbReference>
<evidence type="ECO:0000313" key="6">
    <source>
        <dbReference type="EMBL" id="OFE11671.1"/>
    </source>
</evidence>
<dbReference type="PANTHER" id="PTHR47806">
    <property type="entry name" value="50S RIBOSOMAL PROTEIN L3 GLUTAMINE METHYLTRANSFERASE"/>
    <property type="match status" value="1"/>
</dbReference>
<dbReference type="InterPro" id="IPR029063">
    <property type="entry name" value="SAM-dependent_MTases_sf"/>
</dbReference>
<dbReference type="PANTHER" id="PTHR47806:SF1">
    <property type="entry name" value="RIBOSOMAL PROTEIN UL3 GLUTAMINE METHYLTRANSFERASE"/>
    <property type="match status" value="1"/>
</dbReference>
<dbReference type="Pfam" id="PF17827">
    <property type="entry name" value="PrmC_N"/>
    <property type="match status" value="1"/>
</dbReference>
<feature type="domain" description="Release factor glutamine methyltransferase N-terminal" evidence="5">
    <location>
        <begin position="23"/>
        <end position="94"/>
    </location>
</feature>
<keyword evidence="3" id="KW-0949">S-adenosyl-L-methionine</keyword>
<keyword evidence="1 6" id="KW-0489">Methyltransferase</keyword>
<dbReference type="InterPro" id="IPR007848">
    <property type="entry name" value="Small_mtfrase_dom"/>
</dbReference>
<dbReference type="NCBIfam" id="TIGR00536">
    <property type="entry name" value="hemK_fam"/>
    <property type="match status" value="1"/>
</dbReference>
<dbReference type="GO" id="GO:0032259">
    <property type="term" value="P:methylation"/>
    <property type="evidence" value="ECO:0007669"/>
    <property type="project" value="UniProtKB-KW"/>
</dbReference>
<dbReference type="Gene3D" id="3.40.50.150">
    <property type="entry name" value="Vaccinia Virus protein VP39"/>
    <property type="match status" value="1"/>
</dbReference>
<reference evidence="7" key="1">
    <citation type="submission" date="2016-07" db="EMBL/GenBank/DDBJ databases">
        <authorList>
            <person name="Florea S."/>
            <person name="Webb J.S."/>
            <person name="Jaromczyk J."/>
            <person name="Schardl C.L."/>
        </authorList>
    </citation>
    <scope>NUCLEOTIDE SEQUENCE [LARGE SCALE GENOMIC DNA]</scope>
    <source>
        <strain evidence="7">KCTC 42131</strain>
    </source>
</reference>
<name>A0A1E8CGV2_9GAMM</name>
<keyword evidence="7" id="KW-1185">Reference proteome</keyword>
<evidence type="ECO:0000259" key="4">
    <source>
        <dbReference type="Pfam" id="PF05175"/>
    </source>
</evidence>
<dbReference type="InterPro" id="IPR017127">
    <property type="entry name" value="Ribosome_uL3_MTase"/>
</dbReference>
<dbReference type="InterPro" id="IPR004556">
    <property type="entry name" value="HemK-like"/>
</dbReference>
<evidence type="ECO:0000259" key="5">
    <source>
        <dbReference type="Pfam" id="PF17827"/>
    </source>
</evidence>
<dbReference type="Pfam" id="PF05175">
    <property type="entry name" value="MTS"/>
    <property type="match status" value="1"/>
</dbReference>
<sequence>MRLSRNPGMNVQTCVEHCCTLFEASELFYGHGTDNPWDEAVYLVFTVLGLPFGDDEQSQLAVARRQVEPDEWQRIDSLAQRRSSERVPMAYLLGEAWFAGLPFHVDERVLVPRSPIAELILQQYQPLLLEAPARVLDLCTGSGCIGIATALMFPEATVELADISPDALVVAQQNIERHGLQDRVTTVTSDLFAGVQGDYDLIVSNPPYVSAQEVAALPPEYQREPALGLLSDEDGLAIPLQILRQAARYLSATGVLVLELGYTWGLLDERYPQFPVTWLDFDGGGEGVLAIGRDALIRAER</sequence>
<dbReference type="InterPro" id="IPR040758">
    <property type="entry name" value="PrmC_N"/>
</dbReference>
<protein>
    <submittedName>
        <fullName evidence="6">Ribosomal protein L3 N(5)-glutamine methyltransferase</fullName>
    </submittedName>
</protein>
<keyword evidence="6" id="KW-0689">Ribosomal protein</keyword>
<dbReference type="PIRSF" id="PIRSF037167">
    <property type="entry name" value="Mtase_YfcB_prd"/>
    <property type="match status" value="1"/>
</dbReference>
<dbReference type="Proteomes" id="UP000175669">
    <property type="component" value="Unassembled WGS sequence"/>
</dbReference>
<dbReference type="STRING" id="1524254.PHACT_13045"/>
<dbReference type="OrthoDB" id="9800643at2"/>
<keyword evidence="2 6" id="KW-0808">Transferase</keyword>
<dbReference type="GO" id="GO:0005840">
    <property type="term" value="C:ribosome"/>
    <property type="evidence" value="ECO:0007669"/>
    <property type="project" value="UniProtKB-KW"/>
</dbReference>
<dbReference type="CDD" id="cd02440">
    <property type="entry name" value="AdoMet_MTases"/>
    <property type="match status" value="1"/>
</dbReference>
<dbReference type="PROSITE" id="PS00092">
    <property type="entry name" value="N6_MTASE"/>
    <property type="match status" value="1"/>
</dbReference>
<evidence type="ECO:0000256" key="1">
    <source>
        <dbReference type="ARBA" id="ARBA00022603"/>
    </source>
</evidence>
<gene>
    <name evidence="6" type="ORF">PHACT_13045</name>
</gene>
<evidence type="ECO:0000256" key="2">
    <source>
        <dbReference type="ARBA" id="ARBA00022679"/>
    </source>
</evidence>
<dbReference type="Gene3D" id="1.10.8.10">
    <property type="entry name" value="DNA helicase RuvA subunit, C-terminal domain"/>
    <property type="match status" value="1"/>
</dbReference>
<feature type="domain" description="Methyltransferase small" evidence="4">
    <location>
        <begin position="131"/>
        <end position="214"/>
    </location>
</feature>